<organism evidence="2 3">
    <name type="scientific">Vibrio tapetis subsp. tapetis</name>
    <dbReference type="NCBI Taxonomy" id="1671868"/>
    <lineage>
        <taxon>Bacteria</taxon>
        <taxon>Pseudomonadati</taxon>
        <taxon>Pseudomonadota</taxon>
        <taxon>Gammaproteobacteria</taxon>
        <taxon>Vibrionales</taxon>
        <taxon>Vibrionaceae</taxon>
        <taxon>Vibrio</taxon>
    </lineage>
</organism>
<dbReference type="RefSeq" id="WP_102524370.1">
    <property type="nucleotide sequence ID" value="NZ_LT960612.1"/>
</dbReference>
<evidence type="ECO:0000313" key="3">
    <source>
        <dbReference type="Proteomes" id="UP000235828"/>
    </source>
</evidence>
<dbReference type="AlphaFoldDB" id="A0A2N8ZJE9"/>
<name>A0A2N8ZJE9_9VIBR</name>
<evidence type="ECO:0000259" key="1">
    <source>
        <dbReference type="Pfam" id="PF12680"/>
    </source>
</evidence>
<dbReference type="Gene3D" id="3.10.450.50">
    <property type="match status" value="1"/>
</dbReference>
<sequence length="123" mass="13860">MSNEVLEICKQGLTAWQNAFNSQDAKGCADQYNENCVMTADPAGQFEGNEVIQAFWQGFMDQGFADVQYTNVKWEAHGDNGYILSSNWTMNKAFGVVHRELWVVEADGKARLASDHFEMLGER</sequence>
<dbReference type="KEGG" id="vta:B0410"/>
<accession>A0A2N8ZJE9</accession>
<evidence type="ECO:0000313" key="2">
    <source>
        <dbReference type="EMBL" id="SON52021.1"/>
    </source>
</evidence>
<gene>
    <name evidence="2" type="ORF">VTAP4600_B0410</name>
</gene>
<dbReference type="OrthoDB" id="1157330at2"/>
<dbReference type="Proteomes" id="UP000235828">
    <property type="component" value="Chromosome B"/>
</dbReference>
<dbReference type="SUPFAM" id="SSF54427">
    <property type="entry name" value="NTF2-like"/>
    <property type="match status" value="1"/>
</dbReference>
<keyword evidence="3" id="KW-1185">Reference proteome</keyword>
<dbReference type="InterPro" id="IPR037401">
    <property type="entry name" value="SnoaL-like"/>
</dbReference>
<reference evidence="2 3" key="1">
    <citation type="submission" date="2017-10" db="EMBL/GenBank/DDBJ databases">
        <authorList>
            <person name="Banno H."/>
            <person name="Chua N.-H."/>
        </authorList>
    </citation>
    <scope>NUCLEOTIDE SEQUENCE [LARGE SCALE GENOMIC DNA]</scope>
    <source>
        <strain evidence="2">Vibrio tapetis CECT4600</strain>
    </source>
</reference>
<dbReference type="InterPro" id="IPR032710">
    <property type="entry name" value="NTF2-like_dom_sf"/>
</dbReference>
<protein>
    <recommendedName>
        <fullName evidence="1">SnoaL-like domain-containing protein</fullName>
    </recommendedName>
</protein>
<proteinExistence type="predicted"/>
<dbReference type="EMBL" id="LT960612">
    <property type="protein sequence ID" value="SON52021.1"/>
    <property type="molecule type" value="Genomic_DNA"/>
</dbReference>
<dbReference type="Pfam" id="PF12680">
    <property type="entry name" value="SnoaL_2"/>
    <property type="match status" value="1"/>
</dbReference>
<feature type="domain" description="SnoaL-like" evidence="1">
    <location>
        <begin position="14"/>
        <end position="90"/>
    </location>
</feature>